<proteinExistence type="predicted"/>
<dbReference type="InterPro" id="IPR008029">
    <property type="entry name" value="Phage_T7_Gp3_endoDNaseI"/>
</dbReference>
<dbReference type="GO" id="GO:0016032">
    <property type="term" value="P:viral process"/>
    <property type="evidence" value="ECO:0007669"/>
    <property type="project" value="InterPro"/>
</dbReference>
<gene>
    <name evidence="1" type="ORF">PsPhBjorn_gp47</name>
</gene>
<sequence length="145" mass="16700">MAAQQGRYFRPRDTTLKGTGYDSKLEQRLHEGPLNGATHHSTKVPYVWEHTYEPDFELSTGGLTTLVECKGYFMDREDASKYLWVRKALPPDTQLVFCFESPHKAIHFQGKRKDGSKMTHAEWAEKNGFLWYSEESISEVLPNGE</sequence>
<dbReference type="SUPFAM" id="SSF52980">
    <property type="entry name" value="Restriction endonuclease-like"/>
    <property type="match status" value="1"/>
</dbReference>
<dbReference type="GO" id="GO:0008833">
    <property type="term" value="F:deoxyribonuclease IV (phage-T4-induced) activity"/>
    <property type="evidence" value="ECO:0007669"/>
    <property type="project" value="InterPro"/>
</dbReference>
<keyword evidence="1" id="KW-0378">Hydrolase</keyword>
<dbReference type="Gene3D" id="3.40.91.30">
    <property type="match status" value="1"/>
</dbReference>
<dbReference type="Pfam" id="PF05367">
    <property type="entry name" value="Phage_endo_I"/>
    <property type="match status" value="1"/>
</dbReference>
<dbReference type="GO" id="GO:0015074">
    <property type="term" value="P:DNA integration"/>
    <property type="evidence" value="ECO:0007669"/>
    <property type="project" value="InterPro"/>
</dbReference>
<dbReference type="CDD" id="cd22324">
    <property type="entry name" value="Endonuclease_I"/>
    <property type="match status" value="1"/>
</dbReference>
<dbReference type="Proteomes" id="UP000240564">
    <property type="component" value="Segment"/>
</dbReference>
<evidence type="ECO:0000313" key="2">
    <source>
        <dbReference type="Proteomes" id="UP000240564"/>
    </source>
</evidence>
<accession>A0A2K9VHI7</accession>
<dbReference type="EMBL" id="MG775259">
    <property type="protein sequence ID" value="AUV61769.1"/>
    <property type="molecule type" value="Genomic_DNA"/>
</dbReference>
<keyword evidence="1" id="KW-0540">Nuclease</keyword>
<dbReference type="OrthoDB" id="17050at10239"/>
<name>A0A2K9VHI7_9CAUD</name>
<keyword evidence="2" id="KW-1185">Reference proteome</keyword>
<organism evidence="1 2">
    <name type="scientific">Pseudomonas phage Bjorn</name>
    <dbReference type="NCBI Taxonomy" id="2079288"/>
    <lineage>
        <taxon>Viruses</taxon>
        <taxon>Duplodnaviria</taxon>
        <taxon>Heunggongvirae</taxon>
        <taxon>Uroviricota</taxon>
        <taxon>Caudoviricetes</taxon>
        <taxon>Bjornvirus</taxon>
        <taxon>Bjornvirus bjorn</taxon>
    </lineage>
</organism>
<evidence type="ECO:0000313" key="1">
    <source>
        <dbReference type="EMBL" id="AUV61769.1"/>
    </source>
</evidence>
<protein>
    <submittedName>
        <fullName evidence="1">Endonuclease</fullName>
    </submittedName>
</protein>
<keyword evidence="1" id="KW-0255">Endonuclease</keyword>
<dbReference type="InterPro" id="IPR011335">
    <property type="entry name" value="Restrct_endonuc-II-like"/>
</dbReference>
<reference evidence="1 2" key="1">
    <citation type="submission" date="2018-01" db="EMBL/GenBank/DDBJ databases">
        <title>Pseudomonas phages infecting Pseudomonas sp. isolated from Prunus avium.</title>
        <authorList>
            <person name="Colberg O."/>
            <person name="Byth Carstens A."/>
        </authorList>
    </citation>
    <scope>NUCLEOTIDE SEQUENCE [LARGE SCALE GENOMIC DNA]</scope>
</reference>